<evidence type="ECO:0000313" key="2">
    <source>
        <dbReference type="Proteomes" id="UP000039865"/>
    </source>
</evidence>
<gene>
    <name evidence="1" type="primary">Contig8153.g8696</name>
    <name evidence="1" type="ORF">STYLEM_13548</name>
</gene>
<name>A0A078AQM1_STYLE</name>
<protein>
    <submittedName>
        <fullName evidence="1">Uncharacterized protein</fullName>
    </submittedName>
</protein>
<evidence type="ECO:0000313" key="1">
    <source>
        <dbReference type="EMBL" id="CDW84484.1"/>
    </source>
</evidence>
<reference evidence="1 2" key="1">
    <citation type="submission" date="2014-06" db="EMBL/GenBank/DDBJ databases">
        <authorList>
            <person name="Swart Estienne"/>
        </authorList>
    </citation>
    <scope>NUCLEOTIDE SEQUENCE [LARGE SCALE GENOMIC DNA]</scope>
    <source>
        <strain evidence="1 2">130c</strain>
    </source>
</reference>
<sequence>MENYYFQSFKENTQYGDIKVKQGIIKSFPNTLQIEDTFLFSQSEEAFKTYLIIKKNLKILRQNQCCPKMIQILASSKKTVIIYQHFLNTVLICNKKKQSHKYSCMKVQAKPQVIRLNKIYYIFWFKNLAQLQIMNMETMVIEQNIFLQRKENWLQVIKVHRKSEFIFELCLRNNKSISFYDIDLLTSPLQLLLTSKIELQQQNKLTHLTIVNQNHICNIQNDYMSEKYLSLQIIDRTSKDNSSKIVEFMADEKVQLLNQKQARKGDQPIIIKLSQNQLGILTNIEKQKFDFSIFRRLNAINQILSHNRNCAIYTQEIRHQVLIYIIRKLDDGRANIWYVKIPKNVIENISKQIANPL</sequence>
<accession>A0A078AQM1</accession>
<dbReference type="Proteomes" id="UP000039865">
    <property type="component" value="Unassembled WGS sequence"/>
</dbReference>
<proteinExistence type="predicted"/>
<dbReference type="EMBL" id="CCKQ01012846">
    <property type="protein sequence ID" value="CDW84484.1"/>
    <property type="molecule type" value="Genomic_DNA"/>
</dbReference>
<organism evidence="1 2">
    <name type="scientific">Stylonychia lemnae</name>
    <name type="common">Ciliate</name>
    <dbReference type="NCBI Taxonomy" id="5949"/>
    <lineage>
        <taxon>Eukaryota</taxon>
        <taxon>Sar</taxon>
        <taxon>Alveolata</taxon>
        <taxon>Ciliophora</taxon>
        <taxon>Intramacronucleata</taxon>
        <taxon>Spirotrichea</taxon>
        <taxon>Stichotrichia</taxon>
        <taxon>Sporadotrichida</taxon>
        <taxon>Oxytrichidae</taxon>
        <taxon>Stylonychinae</taxon>
        <taxon>Stylonychia</taxon>
    </lineage>
</organism>
<dbReference type="AlphaFoldDB" id="A0A078AQM1"/>
<keyword evidence="2" id="KW-1185">Reference proteome</keyword>
<dbReference type="InParanoid" id="A0A078AQM1"/>